<keyword evidence="3" id="KW-1185">Reference proteome</keyword>
<dbReference type="OrthoDB" id="9531400at2759"/>
<feature type="region of interest" description="Disordered" evidence="1">
    <location>
        <begin position="249"/>
        <end position="270"/>
    </location>
</feature>
<sequence>MENKTDIIIGTSKEILPCNENVDKATPWQNNDDIKYKEKKGSNTIDGENEKDLCISSDDYTKTIKNVKDLDFVDETKAGNKEHIALENEPKPFPGGKTDEKICMYIQKNFVAEEFSDKRSKERHMSISCPKLPKNNSVVQHFKTHKGGWPYAYLFKKGNEIKTKQFIDKDFQLHTTDQTFCTSIKDVDMLIKDSENTCSAQSDEETHSEEWQVVGFTTHDSEMINDNAVYDHFKLKDMKMHNKESDLLVQTNEEMYTRKPEPVSSVSTKR</sequence>
<proteinExistence type="predicted"/>
<evidence type="ECO:0000313" key="3">
    <source>
        <dbReference type="Proteomes" id="UP000507470"/>
    </source>
</evidence>
<organism evidence="2 3">
    <name type="scientific">Mytilus coruscus</name>
    <name type="common">Sea mussel</name>
    <dbReference type="NCBI Taxonomy" id="42192"/>
    <lineage>
        <taxon>Eukaryota</taxon>
        <taxon>Metazoa</taxon>
        <taxon>Spiralia</taxon>
        <taxon>Lophotrochozoa</taxon>
        <taxon>Mollusca</taxon>
        <taxon>Bivalvia</taxon>
        <taxon>Autobranchia</taxon>
        <taxon>Pteriomorphia</taxon>
        <taxon>Mytilida</taxon>
        <taxon>Mytiloidea</taxon>
        <taxon>Mytilidae</taxon>
        <taxon>Mytilinae</taxon>
        <taxon>Mytilus</taxon>
    </lineage>
</organism>
<evidence type="ECO:0000313" key="2">
    <source>
        <dbReference type="EMBL" id="CAC5379057.1"/>
    </source>
</evidence>
<dbReference type="AlphaFoldDB" id="A0A6J8BAH1"/>
<reference evidence="2 3" key="1">
    <citation type="submission" date="2020-06" db="EMBL/GenBank/DDBJ databases">
        <authorList>
            <person name="Li R."/>
            <person name="Bekaert M."/>
        </authorList>
    </citation>
    <scope>NUCLEOTIDE SEQUENCE [LARGE SCALE GENOMIC DNA]</scope>
    <source>
        <strain evidence="3">wild</strain>
    </source>
</reference>
<evidence type="ECO:0000256" key="1">
    <source>
        <dbReference type="SAM" id="MobiDB-lite"/>
    </source>
</evidence>
<name>A0A6J8BAH1_MYTCO</name>
<accession>A0A6J8BAH1</accession>
<gene>
    <name evidence="2" type="ORF">MCOR_15159</name>
</gene>
<dbReference type="EMBL" id="CACVKT020002619">
    <property type="protein sequence ID" value="CAC5379057.1"/>
    <property type="molecule type" value="Genomic_DNA"/>
</dbReference>
<protein>
    <submittedName>
        <fullName evidence="2">Uncharacterized protein</fullName>
    </submittedName>
</protein>
<dbReference type="Proteomes" id="UP000507470">
    <property type="component" value="Unassembled WGS sequence"/>
</dbReference>